<gene>
    <name evidence="1" type="ORF">C5Y98_23500</name>
</gene>
<dbReference type="AlphaFoldDB" id="A0A2S8F9D6"/>
<proteinExistence type="predicted"/>
<dbReference type="Proteomes" id="UP000239388">
    <property type="component" value="Unassembled WGS sequence"/>
</dbReference>
<evidence type="ECO:0000313" key="1">
    <source>
        <dbReference type="EMBL" id="PQO28750.1"/>
    </source>
</evidence>
<protein>
    <recommendedName>
        <fullName evidence="3">DUF2750 domain-containing protein</fullName>
    </recommendedName>
</protein>
<accession>A0A2S8F9D6</accession>
<organism evidence="1 2">
    <name type="scientific">Blastopirellula marina</name>
    <dbReference type="NCBI Taxonomy" id="124"/>
    <lineage>
        <taxon>Bacteria</taxon>
        <taxon>Pseudomonadati</taxon>
        <taxon>Planctomycetota</taxon>
        <taxon>Planctomycetia</taxon>
        <taxon>Pirellulales</taxon>
        <taxon>Pirellulaceae</taxon>
        <taxon>Blastopirellula</taxon>
    </lineage>
</organism>
<evidence type="ECO:0000313" key="2">
    <source>
        <dbReference type="Proteomes" id="UP000239388"/>
    </source>
</evidence>
<comment type="caution">
    <text evidence="1">The sequence shown here is derived from an EMBL/GenBank/DDBJ whole genome shotgun (WGS) entry which is preliminary data.</text>
</comment>
<name>A0A2S8F9D6_9BACT</name>
<sequence>MSYQPSEAEIQAVTKLEATRRYRYFLAKVADWQEVWSLHGENGWSLLGSDDDARLFPVWPAKAYAESYLEEGEAEGHPQEIDCEAWRMTWLPGLSQDRIALAIFPIYHGSGVNAVVVEADRFAQDLADACKPYEESE</sequence>
<dbReference type="Pfam" id="PF11042">
    <property type="entry name" value="DUF2750"/>
    <property type="match status" value="1"/>
</dbReference>
<dbReference type="EMBL" id="PUIB01000024">
    <property type="protein sequence ID" value="PQO28750.1"/>
    <property type="molecule type" value="Genomic_DNA"/>
</dbReference>
<dbReference type="RefSeq" id="WP_105357978.1">
    <property type="nucleotide sequence ID" value="NZ_PUIB01000024.1"/>
</dbReference>
<evidence type="ECO:0008006" key="3">
    <source>
        <dbReference type="Google" id="ProtNLM"/>
    </source>
</evidence>
<dbReference type="InterPro" id="IPR021284">
    <property type="entry name" value="DUF2750"/>
</dbReference>
<dbReference type="OrthoDB" id="2936081at2"/>
<reference evidence="1 2" key="1">
    <citation type="submission" date="2018-02" db="EMBL/GenBank/DDBJ databases">
        <title>Comparative genomes isolates from brazilian mangrove.</title>
        <authorList>
            <person name="Araujo J.E."/>
            <person name="Taketani R.G."/>
            <person name="Silva M.C.P."/>
            <person name="Loureco M.V."/>
            <person name="Andreote F.D."/>
        </authorList>
    </citation>
    <scope>NUCLEOTIDE SEQUENCE [LARGE SCALE GENOMIC DNA]</scope>
    <source>
        <strain evidence="1 2">NAP PRIS-MGV</strain>
    </source>
</reference>